<feature type="compositionally biased region" description="Polar residues" evidence="1">
    <location>
        <begin position="380"/>
        <end position="407"/>
    </location>
</feature>
<feature type="region of interest" description="Disordered" evidence="1">
    <location>
        <begin position="556"/>
        <end position="585"/>
    </location>
</feature>
<protein>
    <submittedName>
        <fullName evidence="3">CREB-regulated transcription coactivator 1</fullName>
    </submittedName>
</protein>
<evidence type="ECO:0000313" key="3">
    <source>
        <dbReference type="EMBL" id="KOX70971.1"/>
    </source>
</evidence>
<keyword evidence="4" id="KW-1185">Reference proteome</keyword>
<feature type="compositionally biased region" description="Low complexity" evidence="1">
    <location>
        <begin position="277"/>
        <end position="289"/>
    </location>
</feature>
<organism evidence="3 4">
    <name type="scientific">Melipona quadrifasciata</name>
    <dbReference type="NCBI Taxonomy" id="166423"/>
    <lineage>
        <taxon>Eukaryota</taxon>
        <taxon>Metazoa</taxon>
        <taxon>Ecdysozoa</taxon>
        <taxon>Arthropoda</taxon>
        <taxon>Hexapoda</taxon>
        <taxon>Insecta</taxon>
        <taxon>Pterygota</taxon>
        <taxon>Neoptera</taxon>
        <taxon>Endopterygota</taxon>
        <taxon>Hymenoptera</taxon>
        <taxon>Apocrita</taxon>
        <taxon>Aculeata</taxon>
        <taxon>Apoidea</taxon>
        <taxon>Anthophila</taxon>
        <taxon>Apidae</taxon>
        <taxon>Melipona</taxon>
    </lineage>
</organism>
<dbReference type="PANTHER" id="PTHR13589">
    <property type="entry name" value="CREB-REGULATED TRANSCRIPTION COACTIVATOR"/>
    <property type="match status" value="1"/>
</dbReference>
<feature type="compositionally biased region" description="Polar residues" evidence="1">
    <location>
        <begin position="326"/>
        <end position="338"/>
    </location>
</feature>
<dbReference type="AlphaFoldDB" id="A0A0N0U423"/>
<feature type="region of interest" description="Disordered" evidence="1">
    <location>
        <begin position="42"/>
        <end position="107"/>
    </location>
</feature>
<dbReference type="EMBL" id="KQ435850">
    <property type="protein sequence ID" value="KOX70971.1"/>
    <property type="molecule type" value="Genomic_DNA"/>
</dbReference>
<evidence type="ECO:0000313" key="4">
    <source>
        <dbReference type="Proteomes" id="UP000053105"/>
    </source>
</evidence>
<dbReference type="GO" id="GO:0008140">
    <property type="term" value="F:cAMP response element binding protein binding"/>
    <property type="evidence" value="ECO:0007669"/>
    <property type="project" value="TreeGrafter"/>
</dbReference>
<dbReference type="PANTHER" id="PTHR13589:SF15">
    <property type="entry name" value="CREB-REGULATED TRANSCRIPTION COACTIVATOR, ISOFORM B"/>
    <property type="match status" value="1"/>
</dbReference>
<proteinExistence type="predicted"/>
<feature type="domain" description="Transducer of regulated CREB activity C-terminal" evidence="2">
    <location>
        <begin position="586"/>
        <end position="663"/>
    </location>
</feature>
<name>A0A0N0U423_9HYME</name>
<reference evidence="3 4" key="1">
    <citation type="submission" date="2015-07" db="EMBL/GenBank/DDBJ databases">
        <title>The genome of Melipona quadrifasciata.</title>
        <authorList>
            <person name="Pan H."/>
            <person name="Kapheim K."/>
        </authorList>
    </citation>
    <scope>NUCLEOTIDE SEQUENCE [LARGE SCALE GENOMIC DNA]</scope>
    <source>
        <strain evidence="3">0111107301</strain>
        <tissue evidence="3">Whole body</tissue>
    </source>
</reference>
<feature type="compositionally biased region" description="Pro residues" evidence="1">
    <location>
        <begin position="417"/>
        <end position="429"/>
    </location>
</feature>
<feature type="region of interest" description="Disordered" evidence="1">
    <location>
        <begin position="173"/>
        <end position="204"/>
    </location>
</feature>
<dbReference type="InterPro" id="IPR024786">
    <property type="entry name" value="TORC"/>
</dbReference>
<dbReference type="Pfam" id="PF12886">
    <property type="entry name" value="TORC_C"/>
    <property type="match status" value="1"/>
</dbReference>
<dbReference type="STRING" id="166423.A0A0N0U423"/>
<evidence type="ECO:0000259" key="2">
    <source>
        <dbReference type="Pfam" id="PF12886"/>
    </source>
</evidence>
<dbReference type="Proteomes" id="UP000053105">
    <property type="component" value="Unassembled WGS sequence"/>
</dbReference>
<gene>
    <name evidence="3" type="ORF">WN51_03400</name>
</gene>
<dbReference type="GO" id="GO:0045944">
    <property type="term" value="P:positive regulation of transcription by RNA polymerase II"/>
    <property type="evidence" value="ECO:0007669"/>
    <property type="project" value="TreeGrafter"/>
</dbReference>
<dbReference type="GO" id="GO:0005634">
    <property type="term" value="C:nucleus"/>
    <property type="evidence" value="ECO:0007669"/>
    <property type="project" value="InterPro"/>
</dbReference>
<feature type="compositionally biased region" description="Polar residues" evidence="1">
    <location>
        <begin position="92"/>
        <end position="107"/>
    </location>
</feature>
<dbReference type="OrthoDB" id="8947034at2759"/>
<accession>A0A0N0U423</accession>
<feature type="region of interest" description="Disordered" evidence="1">
    <location>
        <begin position="273"/>
        <end position="304"/>
    </location>
</feature>
<dbReference type="GO" id="GO:0005737">
    <property type="term" value="C:cytoplasm"/>
    <property type="evidence" value="ECO:0007669"/>
    <property type="project" value="InterPro"/>
</dbReference>
<dbReference type="InterPro" id="IPR024785">
    <property type="entry name" value="TORC_C"/>
</dbReference>
<sequence>MKSTEKGLAKYVFLSQCQGVNRVEKLTQTTALSNLEEMQHNSMVYRNNERGRSMGVGPMRSRPMEKRHDTSPYSGVPYLSPPPPDTWRRTNSDSALHQSANEACQSATTIPHRREVFELLQFSRMRVPSHVSTCYTIHFVVRRNNSSNQHAISGSGSDNRDLHYGFIERPRSSCEIPRVPGSNIDPSSQPPGQQIPIGNTRSLPDLVHFPSDQEDHSSSTPFSNTSLQTVFVSYKRRVTSNLARKKSLRLATIFETFRRNLCFEMCRTAGVFQSRQTSSPTNLSPTSLPQAGRLSFPQDQTGAQNHLSVPVNSRFLHTCKGVALENSTSTSQQDLQSYPQQPVPQPPTATSHNPPGHYIYQQPHSPVPPQSPKSSQQPQLNSLGSYRSSQQVNRPSPQSSPGLTIQGSPLSYSNNPSAPPSPTGHPGPPNLTENIDQNSYFLNQVQAAALQQDFEQFTMDWPKFAQQLMEFGCTWSTQTEMDTPVPTNMIGTYIGSPNHTTNYTQVSPIIKKHVQLGLGECATGCNPVLGIHLQNDAMNVGGELGSADAGYFSTSPQVPYQPTTTTTTSNNTTTTQQLTPQTPNTPTIILTDFSGADDLTNPEFVKDLGTAMMGDFDPDLFPSDDALRQGLDPIDMDGLQMLTDPTMVISDPSAEAHFRRDRL</sequence>
<feature type="region of interest" description="Disordered" evidence="1">
    <location>
        <begin position="326"/>
        <end position="435"/>
    </location>
</feature>
<evidence type="ECO:0000256" key="1">
    <source>
        <dbReference type="SAM" id="MobiDB-lite"/>
    </source>
</evidence>
<feature type="compositionally biased region" description="Low complexity" evidence="1">
    <location>
        <begin position="186"/>
        <end position="198"/>
    </location>
</feature>